<dbReference type="GO" id="GO:0006508">
    <property type="term" value="P:proteolysis"/>
    <property type="evidence" value="ECO:0007669"/>
    <property type="project" value="UniProtKB-KW"/>
</dbReference>
<feature type="domain" description="Peptidase S1" evidence="8">
    <location>
        <begin position="18"/>
        <end position="271"/>
    </location>
</feature>
<evidence type="ECO:0000259" key="8">
    <source>
        <dbReference type="PROSITE" id="PS50240"/>
    </source>
</evidence>
<keyword evidence="3" id="KW-0645">Protease</keyword>
<keyword evidence="9" id="KW-1185">Reference proteome</keyword>
<dbReference type="PRINTS" id="PR00722">
    <property type="entry name" value="CHYMOTRYPSIN"/>
</dbReference>
<evidence type="ECO:0000256" key="7">
    <source>
        <dbReference type="SAM" id="SignalP"/>
    </source>
</evidence>
<organism evidence="9 10">
    <name type="scientific">Panagrolaimus davidi</name>
    <dbReference type="NCBI Taxonomy" id="227884"/>
    <lineage>
        <taxon>Eukaryota</taxon>
        <taxon>Metazoa</taxon>
        <taxon>Ecdysozoa</taxon>
        <taxon>Nematoda</taxon>
        <taxon>Chromadorea</taxon>
        <taxon>Rhabditida</taxon>
        <taxon>Tylenchina</taxon>
        <taxon>Panagrolaimomorpha</taxon>
        <taxon>Panagrolaimoidea</taxon>
        <taxon>Panagrolaimidae</taxon>
        <taxon>Panagrolaimus</taxon>
    </lineage>
</organism>
<dbReference type="InterPro" id="IPR050127">
    <property type="entry name" value="Serine_Proteases_S1"/>
</dbReference>
<feature type="signal peptide" evidence="7">
    <location>
        <begin position="1"/>
        <end position="17"/>
    </location>
</feature>
<evidence type="ECO:0000256" key="2">
    <source>
        <dbReference type="ARBA" id="ARBA00022525"/>
    </source>
</evidence>
<dbReference type="InterPro" id="IPR043504">
    <property type="entry name" value="Peptidase_S1_PA_chymotrypsin"/>
</dbReference>
<dbReference type="Proteomes" id="UP000887578">
    <property type="component" value="Unplaced"/>
</dbReference>
<keyword evidence="2" id="KW-0964">Secreted</keyword>
<evidence type="ECO:0000313" key="10">
    <source>
        <dbReference type="WBParaSite" id="PDA_v2.g8159.t1"/>
    </source>
</evidence>
<dbReference type="SUPFAM" id="SSF50494">
    <property type="entry name" value="Trypsin-like serine proteases"/>
    <property type="match status" value="1"/>
</dbReference>
<dbReference type="PROSITE" id="PS50240">
    <property type="entry name" value="TRYPSIN_DOM"/>
    <property type="match status" value="1"/>
</dbReference>
<dbReference type="Gene3D" id="2.40.10.10">
    <property type="entry name" value="Trypsin-like serine proteases"/>
    <property type="match status" value="1"/>
</dbReference>
<sequence length="277" mass="31460">MIIHLMLLMFLMYPSDAIFGGNDVDFELFEREYSFFVSILHKKPHQVPSDLICGGILLGPKVVATSAHCLRKQKKYKNFFVVVGSNERMIGQLYGIENFYKHSSYKSIEKGYDAAVIILKDPVEYENLPFVKFPIAMAQLPTGTIAVGQKCTFLGHGATGINNGTYLFSDLLQIAHWPKIDIQKCIKYIEEREERRVNNPPLLCIGYVYGRRVANGCVGDSGSPFICKRNNHYELYGIFSWGYDCDESGAPNGFADITNPSVRSFFEHFIRLYGEEF</sequence>
<evidence type="ECO:0000256" key="3">
    <source>
        <dbReference type="ARBA" id="ARBA00022670"/>
    </source>
</evidence>
<evidence type="ECO:0000313" key="9">
    <source>
        <dbReference type="Proteomes" id="UP000887578"/>
    </source>
</evidence>
<dbReference type="InterPro" id="IPR033116">
    <property type="entry name" value="TRYPSIN_SER"/>
</dbReference>
<proteinExistence type="predicted"/>
<dbReference type="CDD" id="cd00190">
    <property type="entry name" value="Tryp_SPc"/>
    <property type="match status" value="1"/>
</dbReference>
<comment type="subcellular location">
    <subcellularLocation>
        <location evidence="1">Secreted</location>
    </subcellularLocation>
</comment>
<keyword evidence="4" id="KW-0378">Hydrolase</keyword>
<dbReference type="InterPro" id="IPR009003">
    <property type="entry name" value="Peptidase_S1_PA"/>
</dbReference>
<dbReference type="SMART" id="SM00020">
    <property type="entry name" value="Tryp_SPc"/>
    <property type="match status" value="1"/>
</dbReference>
<evidence type="ECO:0000256" key="4">
    <source>
        <dbReference type="ARBA" id="ARBA00022801"/>
    </source>
</evidence>
<dbReference type="PROSITE" id="PS00135">
    <property type="entry name" value="TRYPSIN_SER"/>
    <property type="match status" value="1"/>
</dbReference>
<keyword evidence="5" id="KW-0720">Serine protease</keyword>
<keyword evidence="7" id="KW-0732">Signal</keyword>
<dbReference type="PANTHER" id="PTHR24264:SF65">
    <property type="entry name" value="SRCR DOMAIN-CONTAINING PROTEIN"/>
    <property type="match status" value="1"/>
</dbReference>
<dbReference type="GO" id="GO:0004252">
    <property type="term" value="F:serine-type endopeptidase activity"/>
    <property type="evidence" value="ECO:0007669"/>
    <property type="project" value="InterPro"/>
</dbReference>
<accession>A0A914QVW1</accession>
<evidence type="ECO:0000256" key="6">
    <source>
        <dbReference type="ARBA" id="ARBA00023157"/>
    </source>
</evidence>
<dbReference type="Pfam" id="PF00089">
    <property type="entry name" value="Trypsin"/>
    <property type="match status" value="1"/>
</dbReference>
<protein>
    <submittedName>
        <fullName evidence="10">Peptidase S1 domain-containing protein</fullName>
    </submittedName>
</protein>
<evidence type="ECO:0000256" key="5">
    <source>
        <dbReference type="ARBA" id="ARBA00022825"/>
    </source>
</evidence>
<dbReference type="AlphaFoldDB" id="A0A914QVW1"/>
<name>A0A914QVW1_9BILA</name>
<evidence type="ECO:0000256" key="1">
    <source>
        <dbReference type="ARBA" id="ARBA00004613"/>
    </source>
</evidence>
<keyword evidence="6" id="KW-1015">Disulfide bond</keyword>
<dbReference type="PANTHER" id="PTHR24264">
    <property type="entry name" value="TRYPSIN-RELATED"/>
    <property type="match status" value="1"/>
</dbReference>
<dbReference type="WBParaSite" id="PDA_v2.g8159.t1">
    <property type="protein sequence ID" value="PDA_v2.g8159.t1"/>
    <property type="gene ID" value="PDA_v2.g8159"/>
</dbReference>
<dbReference type="InterPro" id="IPR001314">
    <property type="entry name" value="Peptidase_S1A"/>
</dbReference>
<dbReference type="InterPro" id="IPR001254">
    <property type="entry name" value="Trypsin_dom"/>
</dbReference>
<feature type="chain" id="PRO_5037758933" evidence="7">
    <location>
        <begin position="18"/>
        <end position="277"/>
    </location>
</feature>
<reference evidence="10" key="1">
    <citation type="submission" date="2022-11" db="UniProtKB">
        <authorList>
            <consortium name="WormBaseParasite"/>
        </authorList>
    </citation>
    <scope>IDENTIFICATION</scope>
</reference>
<dbReference type="GO" id="GO:0005615">
    <property type="term" value="C:extracellular space"/>
    <property type="evidence" value="ECO:0007669"/>
    <property type="project" value="TreeGrafter"/>
</dbReference>